<protein>
    <recommendedName>
        <fullName evidence="1">GP-PDE domain-containing protein</fullName>
    </recommendedName>
</protein>
<dbReference type="RefSeq" id="WP_041059156.1">
    <property type="nucleotide sequence ID" value="NZ_JXRR01000017.1"/>
</dbReference>
<dbReference type="EMBL" id="JXRR01000017">
    <property type="protein sequence ID" value="KIL45931.1"/>
    <property type="molecule type" value="Genomic_DNA"/>
</dbReference>
<dbReference type="Proteomes" id="UP000031972">
    <property type="component" value="Unassembled WGS sequence"/>
</dbReference>
<dbReference type="GO" id="GO:0006629">
    <property type="term" value="P:lipid metabolic process"/>
    <property type="evidence" value="ECO:0007669"/>
    <property type="project" value="InterPro"/>
</dbReference>
<reference evidence="2 3" key="1">
    <citation type="submission" date="2015-01" db="EMBL/GenBank/DDBJ databases">
        <title>Jeotgalibacillus campisalis genome sequencing.</title>
        <authorList>
            <person name="Goh K.M."/>
            <person name="Chan K.-G."/>
            <person name="Yaakop A.S."/>
            <person name="Ee R."/>
            <person name="Gan H.M."/>
            <person name="Chan C.S."/>
        </authorList>
    </citation>
    <scope>NUCLEOTIDE SEQUENCE [LARGE SCALE GENOMIC DNA]</scope>
    <source>
        <strain evidence="2 3">SF-57</strain>
    </source>
</reference>
<dbReference type="CDD" id="cd08563">
    <property type="entry name" value="GDPD_TtGDE_like"/>
    <property type="match status" value="1"/>
</dbReference>
<dbReference type="SUPFAM" id="SSF51695">
    <property type="entry name" value="PLC-like phosphodiesterases"/>
    <property type="match status" value="1"/>
</dbReference>
<dbReference type="InterPro" id="IPR030395">
    <property type="entry name" value="GP_PDE_dom"/>
</dbReference>
<evidence type="ECO:0000259" key="1">
    <source>
        <dbReference type="PROSITE" id="PS51704"/>
    </source>
</evidence>
<proteinExistence type="predicted"/>
<keyword evidence="3" id="KW-1185">Reference proteome</keyword>
<gene>
    <name evidence="2" type="ORF">KR50_26060</name>
</gene>
<sequence length="243" mass="27339">MSQIFAHRGASGLYPENTMKAFKEAEKTGCDGIELDVQRTKDGHLVVIHDETVNRTTNGTGMVGSLTLKQIRALDASYNKKKWFTHNKVPTLEEVLEWLQGNSLLCNIELKNDKVAYEGMEEDVLQKVAGYNLDHRIIYSSFNHQSIIRLRELDENATIAPIYSKKGVNPSLLAASTSANAIHANYRVMTPALMNACQRMNIPVRLYTLNDQGKLIKWMQAGLQGIITDFPDRAMKIRDSLET</sequence>
<dbReference type="InterPro" id="IPR017946">
    <property type="entry name" value="PLC-like_Pdiesterase_TIM-brl"/>
</dbReference>
<dbReference type="PANTHER" id="PTHR46211:SF1">
    <property type="entry name" value="GLYCEROPHOSPHODIESTER PHOSPHODIESTERASE, CYTOPLASMIC"/>
    <property type="match status" value="1"/>
</dbReference>
<dbReference type="Gene3D" id="3.20.20.190">
    <property type="entry name" value="Phosphatidylinositol (PI) phosphodiesterase"/>
    <property type="match status" value="1"/>
</dbReference>
<comment type="caution">
    <text evidence="2">The sequence shown here is derived from an EMBL/GenBank/DDBJ whole genome shotgun (WGS) entry which is preliminary data.</text>
</comment>
<dbReference type="PROSITE" id="PS51704">
    <property type="entry name" value="GP_PDE"/>
    <property type="match status" value="1"/>
</dbReference>
<evidence type="ECO:0000313" key="3">
    <source>
        <dbReference type="Proteomes" id="UP000031972"/>
    </source>
</evidence>
<dbReference type="GO" id="GO:0008081">
    <property type="term" value="F:phosphoric diester hydrolase activity"/>
    <property type="evidence" value="ECO:0007669"/>
    <property type="project" value="InterPro"/>
</dbReference>
<accession>A0A0C2VN99</accession>
<feature type="domain" description="GP-PDE" evidence="1">
    <location>
        <begin position="2"/>
        <end position="238"/>
    </location>
</feature>
<organism evidence="2 3">
    <name type="scientific">Jeotgalibacillus campisalis</name>
    <dbReference type="NCBI Taxonomy" id="220754"/>
    <lineage>
        <taxon>Bacteria</taxon>
        <taxon>Bacillati</taxon>
        <taxon>Bacillota</taxon>
        <taxon>Bacilli</taxon>
        <taxon>Bacillales</taxon>
        <taxon>Caryophanaceae</taxon>
        <taxon>Jeotgalibacillus</taxon>
    </lineage>
</organism>
<dbReference type="Pfam" id="PF03009">
    <property type="entry name" value="GDPD"/>
    <property type="match status" value="1"/>
</dbReference>
<dbReference type="PATRIC" id="fig|220754.4.peg.2621"/>
<name>A0A0C2VN99_9BACL</name>
<dbReference type="AlphaFoldDB" id="A0A0C2VN99"/>
<dbReference type="PROSITE" id="PS50007">
    <property type="entry name" value="PIPLC_X_DOMAIN"/>
    <property type="match status" value="1"/>
</dbReference>
<evidence type="ECO:0000313" key="2">
    <source>
        <dbReference type="EMBL" id="KIL45931.1"/>
    </source>
</evidence>
<dbReference type="PANTHER" id="PTHR46211">
    <property type="entry name" value="GLYCEROPHOSPHORYL DIESTER PHOSPHODIESTERASE"/>
    <property type="match status" value="1"/>
</dbReference>